<evidence type="ECO:0000313" key="1">
    <source>
        <dbReference type="EMBL" id="KAF3565022.1"/>
    </source>
</evidence>
<organism evidence="1 2">
    <name type="scientific">Brassica cretica</name>
    <name type="common">Mustard</name>
    <dbReference type="NCBI Taxonomy" id="69181"/>
    <lineage>
        <taxon>Eukaryota</taxon>
        <taxon>Viridiplantae</taxon>
        <taxon>Streptophyta</taxon>
        <taxon>Embryophyta</taxon>
        <taxon>Tracheophyta</taxon>
        <taxon>Spermatophyta</taxon>
        <taxon>Magnoliopsida</taxon>
        <taxon>eudicotyledons</taxon>
        <taxon>Gunneridae</taxon>
        <taxon>Pentapetalae</taxon>
        <taxon>rosids</taxon>
        <taxon>malvids</taxon>
        <taxon>Brassicales</taxon>
        <taxon>Brassicaceae</taxon>
        <taxon>Brassiceae</taxon>
        <taxon>Brassica</taxon>
    </lineage>
</organism>
<comment type="caution">
    <text evidence="1">The sequence shown here is derived from an EMBL/GenBank/DDBJ whole genome shotgun (WGS) entry which is preliminary data.</text>
</comment>
<dbReference type="EMBL" id="QGKV02000759">
    <property type="protein sequence ID" value="KAF3565022.1"/>
    <property type="molecule type" value="Genomic_DNA"/>
</dbReference>
<sequence length="108" mass="12317">MASLIQLLSSHFQIDVEIRMKVIRLWKQYSTASGLIIEMVLIHANISFMSTTRVRNYEDLPRAVTGFQPVYYKTILDGTLNSDYLVDVIGHIVEVKHLEVVPVNGKNN</sequence>
<gene>
    <name evidence="1" type="ORF">DY000_02016663</name>
</gene>
<evidence type="ECO:0008006" key="3">
    <source>
        <dbReference type="Google" id="ProtNLM"/>
    </source>
</evidence>
<proteinExistence type="predicted"/>
<keyword evidence="2" id="KW-1185">Reference proteome</keyword>
<accession>A0ABQ7D080</accession>
<name>A0ABQ7D080_BRACR</name>
<dbReference type="Proteomes" id="UP000266723">
    <property type="component" value="Unassembled WGS sequence"/>
</dbReference>
<protein>
    <recommendedName>
        <fullName evidence="3">Replication factor-A protein 1 N-terminal domain-containing protein</fullName>
    </recommendedName>
</protein>
<reference evidence="1 2" key="1">
    <citation type="journal article" date="2020" name="BMC Genomics">
        <title>Intraspecific diversification of the crop wild relative Brassica cretica Lam. using demographic model selection.</title>
        <authorList>
            <person name="Kioukis A."/>
            <person name="Michalopoulou V.A."/>
            <person name="Briers L."/>
            <person name="Pirintsos S."/>
            <person name="Studholme D.J."/>
            <person name="Pavlidis P."/>
            <person name="Sarris P.F."/>
        </authorList>
    </citation>
    <scope>NUCLEOTIDE SEQUENCE [LARGE SCALE GENOMIC DNA]</scope>
    <source>
        <strain evidence="2">cv. PFS-1207/04</strain>
    </source>
</reference>
<evidence type="ECO:0000313" key="2">
    <source>
        <dbReference type="Proteomes" id="UP000266723"/>
    </source>
</evidence>